<feature type="transmembrane region" description="Helical" evidence="10">
    <location>
        <begin position="20"/>
        <end position="39"/>
    </location>
</feature>
<dbReference type="NCBIfam" id="TIGR00933">
    <property type="entry name" value="2a38"/>
    <property type="match status" value="1"/>
</dbReference>
<dbReference type="PATRIC" id="fig|1423.173.peg.3812"/>
<name>A0A0D1KAK3_BACIU</name>
<dbReference type="Proteomes" id="UP000032247">
    <property type="component" value="Unassembled WGS sequence"/>
</dbReference>
<organism evidence="11 12">
    <name type="scientific">Bacillus subtilis</name>
    <dbReference type="NCBI Taxonomy" id="1423"/>
    <lineage>
        <taxon>Bacteria</taxon>
        <taxon>Bacillati</taxon>
        <taxon>Bacillota</taxon>
        <taxon>Bacilli</taxon>
        <taxon>Bacillales</taxon>
        <taxon>Bacillaceae</taxon>
        <taxon>Bacillus</taxon>
    </lineage>
</organism>
<feature type="transmembrane region" description="Helical" evidence="10">
    <location>
        <begin position="45"/>
        <end position="66"/>
    </location>
</feature>
<feature type="transmembrane region" description="Helical" evidence="10">
    <location>
        <begin position="162"/>
        <end position="181"/>
    </location>
</feature>
<evidence type="ECO:0000256" key="8">
    <source>
        <dbReference type="ARBA" id="ARBA00023065"/>
    </source>
</evidence>
<keyword evidence="4" id="KW-0633">Potassium transport</keyword>
<feature type="transmembrane region" description="Helical" evidence="10">
    <location>
        <begin position="193"/>
        <end position="216"/>
    </location>
</feature>
<dbReference type="PANTHER" id="PTHR32024:SF1">
    <property type="entry name" value="KTR SYSTEM POTASSIUM UPTAKE PROTEIN B"/>
    <property type="match status" value="1"/>
</dbReference>
<keyword evidence="2" id="KW-0813">Transport</keyword>
<evidence type="ECO:0000256" key="7">
    <source>
        <dbReference type="ARBA" id="ARBA00022989"/>
    </source>
</evidence>
<feature type="transmembrane region" description="Helical" evidence="10">
    <location>
        <begin position="407"/>
        <end position="428"/>
    </location>
</feature>
<gene>
    <name evidence="11" type="ORF">SC09_contig4orf00012</name>
</gene>
<feature type="transmembrane region" description="Helical" evidence="10">
    <location>
        <begin position="228"/>
        <end position="248"/>
    </location>
</feature>
<keyword evidence="3" id="KW-1003">Cell membrane</keyword>
<dbReference type="InterPro" id="IPR003445">
    <property type="entry name" value="Cat_transpt"/>
</dbReference>
<feature type="transmembrane region" description="Helical" evidence="10">
    <location>
        <begin position="377"/>
        <end position="395"/>
    </location>
</feature>
<evidence type="ECO:0000256" key="3">
    <source>
        <dbReference type="ARBA" id="ARBA00022475"/>
    </source>
</evidence>
<evidence type="ECO:0000256" key="9">
    <source>
        <dbReference type="ARBA" id="ARBA00023136"/>
    </source>
</evidence>
<evidence type="ECO:0000256" key="1">
    <source>
        <dbReference type="ARBA" id="ARBA00004651"/>
    </source>
</evidence>
<dbReference type="EMBL" id="JXBC01000013">
    <property type="protein sequence ID" value="KIU05280.1"/>
    <property type="molecule type" value="Genomic_DNA"/>
</dbReference>
<feature type="transmembrane region" description="Helical" evidence="10">
    <location>
        <begin position="347"/>
        <end position="371"/>
    </location>
</feature>
<dbReference type="GO" id="GO:0005886">
    <property type="term" value="C:plasma membrane"/>
    <property type="evidence" value="ECO:0007669"/>
    <property type="project" value="UniProtKB-SubCell"/>
</dbReference>
<protein>
    <recommendedName>
        <fullName evidence="13">Ktr system potassium transporter B</fullName>
    </recommendedName>
</protein>
<comment type="subcellular location">
    <subcellularLocation>
        <location evidence="1">Cell membrane</location>
        <topology evidence="1">Multi-pass membrane protein</topology>
    </subcellularLocation>
</comment>
<reference evidence="11 12" key="1">
    <citation type="submission" date="2014-12" db="EMBL/GenBank/DDBJ databases">
        <title>Comparative genome analysis of Bacillus coagulans HM-08, Clostridium butyricum HM-68, Bacillus subtilis HM-66 and Bacillus licheniformis BL-09.</title>
        <authorList>
            <person name="Zhang H."/>
        </authorList>
    </citation>
    <scope>NUCLEOTIDE SEQUENCE [LARGE SCALE GENOMIC DNA]</scope>
    <source>
        <strain evidence="11 12">HM-66</strain>
    </source>
</reference>
<keyword evidence="7 10" id="KW-1133">Transmembrane helix</keyword>
<dbReference type="InterPro" id="IPR004772">
    <property type="entry name" value="TrkH"/>
</dbReference>
<accession>A0A0D1KAK3</accession>
<dbReference type="GO" id="GO:0015379">
    <property type="term" value="F:potassium:chloride symporter activity"/>
    <property type="evidence" value="ECO:0007669"/>
    <property type="project" value="InterPro"/>
</dbReference>
<keyword evidence="9 10" id="KW-0472">Membrane</keyword>
<evidence type="ECO:0000313" key="12">
    <source>
        <dbReference type="Proteomes" id="UP000032247"/>
    </source>
</evidence>
<keyword evidence="6" id="KW-0630">Potassium</keyword>
<evidence type="ECO:0000256" key="2">
    <source>
        <dbReference type="ARBA" id="ARBA00022448"/>
    </source>
</evidence>
<sequence length="445" mass="48436">MTLQKDKVIKWVRFTPPQVLAIGFFLTIIIGAVLLMLPISTAKPLSWIDALFTAASATTVTGLAVVDTGTQFTVFGQTVIMGLIQIGGLGFMTFAVLIVMILGKKIGLKERMLVQEALNQPTIGGVIGLVKVLFLFSISIELIAALILSIRLVPQYGWSSGLFASLFHAISAFNNAGFSLWPDNLMSYVGDPTVNLVITFLFITGGIGFTVLFDVMKNRRFKAFSLHTKLMLTGTMMLNAIAMLKIFILEYSNPGTLGHLHIVDKLWASYFQAVTPRTAGFNSLDFGSMREGTIVFTLLLMFIGAGSASTASGIKLTTFIVILTSVIAYLRGKKETVIFRRSIKYPIIIKALAVSVTSLFIVFLGIFALTITEQAPFLQIVFETFSAFGTVGLTMGLTPELTTAGKCIIIVIMFIGRIGPLTFVFSFAKTEQSNIRYPDGEVFTG</sequence>
<evidence type="ECO:0008006" key="13">
    <source>
        <dbReference type="Google" id="ProtNLM"/>
    </source>
</evidence>
<feature type="transmembrane region" description="Helical" evidence="10">
    <location>
        <begin position="123"/>
        <end position="150"/>
    </location>
</feature>
<feature type="transmembrane region" description="Helical" evidence="10">
    <location>
        <begin position="78"/>
        <end position="103"/>
    </location>
</feature>
<feature type="transmembrane region" description="Helical" evidence="10">
    <location>
        <begin position="294"/>
        <end position="327"/>
    </location>
</feature>
<dbReference type="AlphaFoldDB" id="A0A0D1KAK3"/>
<dbReference type="PANTHER" id="PTHR32024">
    <property type="entry name" value="TRK SYSTEM POTASSIUM UPTAKE PROTEIN TRKG-RELATED"/>
    <property type="match status" value="1"/>
</dbReference>
<dbReference type="STRING" id="483913.AN935_15580"/>
<dbReference type="Pfam" id="PF02386">
    <property type="entry name" value="TrkH"/>
    <property type="match status" value="1"/>
</dbReference>
<evidence type="ECO:0000256" key="5">
    <source>
        <dbReference type="ARBA" id="ARBA00022692"/>
    </source>
</evidence>
<keyword evidence="8" id="KW-0406">Ion transport</keyword>
<proteinExistence type="predicted"/>
<evidence type="ECO:0000313" key="11">
    <source>
        <dbReference type="EMBL" id="KIU05280.1"/>
    </source>
</evidence>
<evidence type="ECO:0000256" key="6">
    <source>
        <dbReference type="ARBA" id="ARBA00022958"/>
    </source>
</evidence>
<evidence type="ECO:0000256" key="4">
    <source>
        <dbReference type="ARBA" id="ARBA00022538"/>
    </source>
</evidence>
<evidence type="ECO:0000256" key="10">
    <source>
        <dbReference type="SAM" id="Phobius"/>
    </source>
</evidence>
<comment type="caution">
    <text evidence="11">The sequence shown here is derived from an EMBL/GenBank/DDBJ whole genome shotgun (WGS) entry which is preliminary data.</text>
</comment>
<keyword evidence="5 10" id="KW-0812">Transmembrane</keyword>